<reference evidence="3" key="1">
    <citation type="submission" date="2024-10" db="EMBL/GenBank/DDBJ databases">
        <authorList>
            <person name="Lesea H.P."/>
            <person name="Kuehl J.V."/>
            <person name="Chandonia J.-M."/>
        </authorList>
    </citation>
    <scope>NUCLEOTIDE SEQUENCE</scope>
    <source>
        <strain evidence="3">FW102-FHT14D07</strain>
    </source>
</reference>
<sequence length="226" mass="24680">MRGAAMSVQSDEAAASPLPRITGRSSSHYTRLARMFAHELDVACEFAPVYDLASLDERSYTGNPALKLPVLSHGGTVVFGTENICRTLAELAPRSAVILWPENLRDVPARNAQELVWHAMQAQVQLGFGTQIAGLSPDSIYFVKAATGLRNALAWLDERAPSIIATLPPHDLGMLEVSLFCLLEHLAFRTTVPLAPYVRLGDFARAFGQRASARSTAYRFDTPARD</sequence>
<organism evidence="3">
    <name type="scientific">Rhodanobacter sp. FW102-FHT14D07</name>
    <dbReference type="NCBI Taxonomy" id="3351462"/>
    <lineage>
        <taxon>Bacteria</taxon>
        <taxon>Pseudomonadati</taxon>
        <taxon>Pseudomonadota</taxon>
        <taxon>Gammaproteobacteria</taxon>
        <taxon>Lysobacterales</taxon>
        <taxon>Rhodanobacteraceae</taxon>
        <taxon>Rhodanobacter</taxon>
    </lineage>
</organism>
<accession>A0AB74UJW7</accession>
<evidence type="ECO:0000259" key="2">
    <source>
        <dbReference type="PROSITE" id="PS50404"/>
    </source>
</evidence>
<feature type="region of interest" description="Disordered" evidence="1">
    <location>
        <begin position="1"/>
        <end position="20"/>
    </location>
</feature>
<dbReference type="Pfam" id="PF13417">
    <property type="entry name" value="GST_N_3"/>
    <property type="match status" value="1"/>
</dbReference>
<feature type="domain" description="GST N-terminal" evidence="2">
    <location>
        <begin position="17"/>
        <end position="96"/>
    </location>
</feature>
<protein>
    <submittedName>
        <fullName evidence="3">Glutathione S-transferase N-terminal domain-containing protein</fullName>
    </submittedName>
</protein>
<dbReference type="PROSITE" id="PS50404">
    <property type="entry name" value="GST_NTER"/>
    <property type="match status" value="1"/>
</dbReference>
<dbReference type="RefSeq" id="WP_395117436.1">
    <property type="nucleotide sequence ID" value="NZ_CP170721.1"/>
</dbReference>
<gene>
    <name evidence="3" type="ORF">ACFYG5_10215</name>
</gene>
<dbReference type="Gene3D" id="1.20.1050.10">
    <property type="match status" value="1"/>
</dbReference>
<name>A0AB74UJW7_9GAMM</name>
<proteinExistence type="predicted"/>
<dbReference type="CDD" id="cd00570">
    <property type="entry name" value="GST_N_family"/>
    <property type="match status" value="1"/>
</dbReference>
<dbReference type="SUPFAM" id="SSF52833">
    <property type="entry name" value="Thioredoxin-like"/>
    <property type="match status" value="1"/>
</dbReference>
<evidence type="ECO:0000256" key="1">
    <source>
        <dbReference type="SAM" id="MobiDB-lite"/>
    </source>
</evidence>
<dbReference type="InterPro" id="IPR036249">
    <property type="entry name" value="Thioredoxin-like_sf"/>
</dbReference>
<dbReference type="AlphaFoldDB" id="A0AB74UJW7"/>
<dbReference type="InterPro" id="IPR004045">
    <property type="entry name" value="Glutathione_S-Trfase_N"/>
</dbReference>
<dbReference type="Gene3D" id="3.40.30.10">
    <property type="entry name" value="Glutaredoxin"/>
    <property type="match status" value="1"/>
</dbReference>
<evidence type="ECO:0000313" key="3">
    <source>
        <dbReference type="EMBL" id="XIA16951.1"/>
    </source>
</evidence>
<dbReference type="EMBL" id="CP170721">
    <property type="protein sequence ID" value="XIA16951.1"/>
    <property type="molecule type" value="Genomic_DNA"/>
</dbReference>